<gene>
    <name evidence="2" type="ORF">ACFQGD_03710</name>
</gene>
<comment type="similarity">
    <text evidence="1">Belongs to the short-chain dehydrogenases/reductases (SDR) family.</text>
</comment>
<proteinExistence type="inferred from homology"/>
<dbReference type="SUPFAM" id="SSF51735">
    <property type="entry name" value="NAD(P)-binding Rossmann-fold domains"/>
    <property type="match status" value="1"/>
</dbReference>
<dbReference type="InterPro" id="IPR050259">
    <property type="entry name" value="SDR"/>
</dbReference>
<dbReference type="InterPro" id="IPR002347">
    <property type="entry name" value="SDR_fam"/>
</dbReference>
<evidence type="ECO:0000256" key="1">
    <source>
        <dbReference type="ARBA" id="ARBA00006484"/>
    </source>
</evidence>
<dbReference type="GO" id="GO:0016491">
    <property type="term" value="F:oxidoreductase activity"/>
    <property type="evidence" value="ECO:0007669"/>
    <property type="project" value="UniProtKB-KW"/>
</dbReference>
<keyword evidence="3" id="KW-1185">Reference proteome</keyword>
<dbReference type="Gene3D" id="3.40.50.720">
    <property type="entry name" value="NAD(P)-binding Rossmann-like Domain"/>
    <property type="match status" value="1"/>
</dbReference>
<evidence type="ECO:0000313" key="2">
    <source>
        <dbReference type="EMBL" id="MFC6866243.1"/>
    </source>
</evidence>
<dbReference type="EMBL" id="JBHSXX010000001">
    <property type="protein sequence ID" value="MFC6866243.1"/>
    <property type="molecule type" value="Genomic_DNA"/>
</dbReference>
<keyword evidence="2" id="KW-0560">Oxidoreductase</keyword>
<name>A0ABW2BTW3_9PSEU</name>
<sequence>MIAKKLTDTAALIVGGSSGVGLETARQLTQAGVPRIALLGRDAERLRAASESVSRISGAEVVPLSADATDAAAAARAAAEAHTRLGSIDLLVNSVAGGAPPALLHEIDPADIEPTLRGQLLAPLLMTRIVLPWMYEQEGGSIVNIASDAAKVATPGETVLGGAMAGIVTFTRAAALEAKRFGVRVNALTPSLIEGTPTTELITRDGFSAKLFAHAAKQAHLGVPQPSDLAALVVFLAGPDAQRLTGQAISVNGGISAA</sequence>
<accession>A0ABW2BTW3</accession>
<evidence type="ECO:0000313" key="3">
    <source>
        <dbReference type="Proteomes" id="UP001596337"/>
    </source>
</evidence>
<reference evidence="3" key="1">
    <citation type="journal article" date="2019" name="Int. J. Syst. Evol. Microbiol.">
        <title>The Global Catalogue of Microorganisms (GCM) 10K type strain sequencing project: providing services to taxonomists for standard genome sequencing and annotation.</title>
        <authorList>
            <consortium name="The Broad Institute Genomics Platform"/>
            <consortium name="The Broad Institute Genome Sequencing Center for Infectious Disease"/>
            <person name="Wu L."/>
            <person name="Ma J."/>
        </authorList>
    </citation>
    <scope>NUCLEOTIDE SEQUENCE [LARGE SCALE GENOMIC DNA]</scope>
    <source>
        <strain evidence="3">KCTC 32255</strain>
    </source>
</reference>
<organism evidence="2 3">
    <name type="scientific">Haloechinothrix salitolerans</name>
    <dbReference type="NCBI Taxonomy" id="926830"/>
    <lineage>
        <taxon>Bacteria</taxon>
        <taxon>Bacillati</taxon>
        <taxon>Actinomycetota</taxon>
        <taxon>Actinomycetes</taxon>
        <taxon>Pseudonocardiales</taxon>
        <taxon>Pseudonocardiaceae</taxon>
        <taxon>Haloechinothrix</taxon>
    </lineage>
</organism>
<dbReference type="EC" id="1.1.1.-" evidence="2"/>
<dbReference type="Proteomes" id="UP001596337">
    <property type="component" value="Unassembled WGS sequence"/>
</dbReference>
<dbReference type="RefSeq" id="WP_345407463.1">
    <property type="nucleotide sequence ID" value="NZ_BAABLA010000123.1"/>
</dbReference>
<dbReference type="PANTHER" id="PTHR42879">
    <property type="entry name" value="3-OXOACYL-(ACYL-CARRIER-PROTEIN) REDUCTASE"/>
    <property type="match status" value="1"/>
</dbReference>
<dbReference type="CDD" id="cd05233">
    <property type="entry name" value="SDR_c"/>
    <property type="match status" value="1"/>
</dbReference>
<protein>
    <submittedName>
        <fullName evidence="2">SDR family NAD(P)-dependent oxidoreductase</fullName>
        <ecNumber evidence="2">1.1.1.-</ecNumber>
    </submittedName>
</protein>
<dbReference type="InterPro" id="IPR036291">
    <property type="entry name" value="NAD(P)-bd_dom_sf"/>
</dbReference>
<comment type="caution">
    <text evidence="2">The sequence shown here is derived from an EMBL/GenBank/DDBJ whole genome shotgun (WGS) entry which is preliminary data.</text>
</comment>
<dbReference type="PRINTS" id="PR00081">
    <property type="entry name" value="GDHRDH"/>
</dbReference>
<dbReference type="Pfam" id="PF13561">
    <property type="entry name" value="adh_short_C2"/>
    <property type="match status" value="1"/>
</dbReference>
<dbReference type="PANTHER" id="PTHR42879:SF6">
    <property type="entry name" value="NADPH-DEPENDENT REDUCTASE BACG"/>
    <property type="match status" value="1"/>
</dbReference>